<protein>
    <submittedName>
        <fullName evidence="2">Uncharacterized protein</fullName>
    </submittedName>
</protein>
<dbReference type="Proteomes" id="UP001266305">
    <property type="component" value="Unassembled WGS sequence"/>
</dbReference>
<proteinExistence type="predicted"/>
<keyword evidence="3" id="KW-1185">Reference proteome</keyword>
<gene>
    <name evidence="2" type="ORF">P7K49_024661</name>
</gene>
<comment type="caution">
    <text evidence="2">The sequence shown here is derived from an EMBL/GenBank/DDBJ whole genome shotgun (WGS) entry which is preliminary data.</text>
</comment>
<dbReference type="EMBL" id="JASSZA010000011">
    <property type="protein sequence ID" value="KAK2099210.1"/>
    <property type="molecule type" value="Genomic_DNA"/>
</dbReference>
<feature type="compositionally biased region" description="Polar residues" evidence="1">
    <location>
        <begin position="30"/>
        <end position="39"/>
    </location>
</feature>
<sequence>MGSEFCPASNGISADSESLTLTPHPETSEQHSLPPSQQRPAGDKETPGEGGLGRQTGDVHTTPPSRSDLRFRNGIWKPLGLGKCRVWSSEQLLEPFGWHLLMLTSERCSSTSATSFFQGLEVQ</sequence>
<name>A0ABQ9UR18_SAGOE</name>
<feature type="compositionally biased region" description="Polar residues" evidence="1">
    <location>
        <begin position="10"/>
        <end position="21"/>
    </location>
</feature>
<feature type="region of interest" description="Disordered" evidence="1">
    <location>
        <begin position="1"/>
        <end position="72"/>
    </location>
</feature>
<accession>A0ABQ9UR18</accession>
<evidence type="ECO:0000313" key="3">
    <source>
        <dbReference type="Proteomes" id="UP001266305"/>
    </source>
</evidence>
<evidence type="ECO:0000313" key="2">
    <source>
        <dbReference type="EMBL" id="KAK2099210.1"/>
    </source>
</evidence>
<evidence type="ECO:0000256" key="1">
    <source>
        <dbReference type="SAM" id="MobiDB-lite"/>
    </source>
</evidence>
<reference evidence="2 3" key="1">
    <citation type="submission" date="2023-05" db="EMBL/GenBank/DDBJ databases">
        <title>B98-5 Cell Line De Novo Hybrid Assembly: An Optical Mapping Approach.</title>
        <authorList>
            <person name="Kananen K."/>
            <person name="Auerbach J.A."/>
            <person name="Kautto E."/>
            <person name="Blachly J.S."/>
        </authorList>
    </citation>
    <scope>NUCLEOTIDE SEQUENCE [LARGE SCALE GENOMIC DNA]</scope>
    <source>
        <strain evidence="2">B95-8</strain>
        <tissue evidence="2">Cell line</tissue>
    </source>
</reference>
<organism evidence="2 3">
    <name type="scientific">Saguinus oedipus</name>
    <name type="common">Cotton-top tamarin</name>
    <name type="synonym">Oedipomidas oedipus</name>
    <dbReference type="NCBI Taxonomy" id="9490"/>
    <lineage>
        <taxon>Eukaryota</taxon>
        <taxon>Metazoa</taxon>
        <taxon>Chordata</taxon>
        <taxon>Craniata</taxon>
        <taxon>Vertebrata</taxon>
        <taxon>Euteleostomi</taxon>
        <taxon>Mammalia</taxon>
        <taxon>Eutheria</taxon>
        <taxon>Euarchontoglires</taxon>
        <taxon>Primates</taxon>
        <taxon>Haplorrhini</taxon>
        <taxon>Platyrrhini</taxon>
        <taxon>Cebidae</taxon>
        <taxon>Callitrichinae</taxon>
        <taxon>Saguinus</taxon>
    </lineage>
</organism>